<keyword evidence="7" id="KW-0812">Transmembrane</keyword>
<evidence type="ECO:0000256" key="5">
    <source>
        <dbReference type="ARBA" id="ARBA00023004"/>
    </source>
</evidence>
<keyword evidence="4" id="KW-0249">Electron transport</keyword>
<dbReference type="GO" id="GO:0051539">
    <property type="term" value="F:4 iron, 4 sulfur cluster binding"/>
    <property type="evidence" value="ECO:0007669"/>
    <property type="project" value="UniProtKB-KW"/>
</dbReference>
<evidence type="ECO:0000256" key="7">
    <source>
        <dbReference type="SAM" id="Phobius"/>
    </source>
</evidence>
<feature type="transmembrane region" description="Helical" evidence="7">
    <location>
        <begin position="147"/>
        <end position="167"/>
    </location>
</feature>
<feature type="domain" description="4Fe-4S ferredoxin-type" evidence="8">
    <location>
        <begin position="246"/>
        <end position="275"/>
    </location>
</feature>
<dbReference type="Pfam" id="PF11614">
    <property type="entry name" value="FixG_C"/>
    <property type="match status" value="1"/>
</dbReference>
<keyword evidence="1" id="KW-0813">Transport</keyword>
<keyword evidence="6" id="KW-0411">Iron-sulfur</keyword>
<dbReference type="PANTHER" id="PTHR30176">
    <property type="entry name" value="FERREDOXIN-TYPE PROTEIN NAPH"/>
    <property type="match status" value="1"/>
</dbReference>
<feature type="transmembrane region" description="Helical" evidence="7">
    <location>
        <begin position="325"/>
        <end position="343"/>
    </location>
</feature>
<dbReference type="PANTHER" id="PTHR30176:SF3">
    <property type="entry name" value="FERREDOXIN-TYPE PROTEIN NAPH"/>
    <property type="match status" value="1"/>
</dbReference>
<keyword evidence="10" id="KW-1185">Reference proteome</keyword>
<dbReference type="InterPro" id="IPR051684">
    <property type="entry name" value="Electron_Trans/Redox"/>
</dbReference>
<dbReference type="InterPro" id="IPR017896">
    <property type="entry name" value="4Fe4S_Fe-S-bd"/>
</dbReference>
<proteinExistence type="predicted"/>
<dbReference type="PROSITE" id="PS00198">
    <property type="entry name" value="4FE4S_FER_1"/>
    <property type="match status" value="1"/>
</dbReference>
<name>A0A517MF33_9BACT</name>
<keyword evidence="7" id="KW-1133">Transmembrane helix</keyword>
<gene>
    <name evidence="9" type="primary">yccM_1</name>
    <name evidence="9" type="ORF">FF011L_22590</name>
</gene>
<evidence type="ECO:0000256" key="1">
    <source>
        <dbReference type="ARBA" id="ARBA00022448"/>
    </source>
</evidence>
<protein>
    <submittedName>
        <fullName evidence="9">Electron transport protein YccM</fullName>
    </submittedName>
</protein>
<feature type="transmembrane region" description="Helical" evidence="7">
    <location>
        <begin position="187"/>
        <end position="206"/>
    </location>
</feature>
<dbReference type="InterPro" id="IPR009051">
    <property type="entry name" value="Helical_ferredxn"/>
</dbReference>
<evidence type="ECO:0000259" key="8">
    <source>
        <dbReference type="PROSITE" id="PS51379"/>
    </source>
</evidence>
<dbReference type="PROSITE" id="PS51379">
    <property type="entry name" value="4FE4S_FER_2"/>
    <property type="match status" value="1"/>
</dbReference>
<keyword evidence="3" id="KW-0479">Metal-binding</keyword>
<dbReference type="GO" id="GO:0005886">
    <property type="term" value="C:plasma membrane"/>
    <property type="evidence" value="ECO:0007669"/>
    <property type="project" value="TreeGrafter"/>
</dbReference>
<dbReference type="Pfam" id="PF13746">
    <property type="entry name" value="Fer4_18"/>
    <property type="match status" value="1"/>
</dbReference>
<organism evidence="9 10">
    <name type="scientific">Roseimaritima multifibrata</name>
    <dbReference type="NCBI Taxonomy" id="1930274"/>
    <lineage>
        <taxon>Bacteria</taxon>
        <taxon>Pseudomonadati</taxon>
        <taxon>Planctomycetota</taxon>
        <taxon>Planctomycetia</taxon>
        <taxon>Pirellulales</taxon>
        <taxon>Pirellulaceae</taxon>
        <taxon>Roseimaritima</taxon>
    </lineage>
</organism>
<keyword evidence="2" id="KW-0004">4Fe-4S</keyword>
<feature type="transmembrane region" description="Helical" evidence="7">
    <location>
        <begin position="36"/>
        <end position="53"/>
    </location>
</feature>
<accession>A0A517MF33</accession>
<dbReference type="InterPro" id="IPR013783">
    <property type="entry name" value="Ig-like_fold"/>
</dbReference>
<evidence type="ECO:0000256" key="2">
    <source>
        <dbReference type="ARBA" id="ARBA00022485"/>
    </source>
</evidence>
<dbReference type="Gene3D" id="1.10.1060.10">
    <property type="entry name" value="Alpha-helical ferredoxin"/>
    <property type="match status" value="1"/>
</dbReference>
<reference evidence="9 10" key="1">
    <citation type="submission" date="2019-02" db="EMBL/GenBank/DDBJ databases">
        <title>Deep-cultivation of Planctomycetes and their phenomic and genomic characterization uncovers novel biology.</title>
        <authorList>
            <person name="Wiegand S."/>
            <person name="Jogler M."/>
            <person name="Boedeker C."/>
            <person name="Pinto D."/>
            <person name="Vollmers J."/>
            <person name="Rivas-Marin E."/>
            <person name="Kohn T."/>
            <person name="Peeters S.H."/>
            <person name="Heuer A."/>
            <person name="Rast P."/>
            <person name="Oberbeckmann S."/>
            <person name="Bunk B."/>
            <person name="Jeske O."/>
            <person name="Meyerdierks A."/>
            <person name="Storesund J.E."/>
            <person name="Kallscheuer N."/>
            <person name="Luecker S."/>
            <person name="Lage O.M."/>
            <person name="Pohl T."/>
            <person name="Merkel B.J."/>
            <person name="Hornburger P."/>
            <person name="Mueller R.-W."/>
            <person name="Bruemmer F."/>
            <person name="Labrenz M."/>
            <person name="Spormann A.M."/>
            <person name="Op den Camp H."/>
            <person name="Overmann J."/>
            <person name="Amann R."/>
            <person name="Jetten M.S.M."/>
            <person name="Mascher T."/>
            <person name="Medema M.H."/>
            <person name="Devos D.P."/>
            <person name="Kaster A.-K."/>
            <person name="Ovreas L."/>
            <person name="Rohde M."/>
            <person name="Galperin M.Y."/>
            <person name="Jogler C."/>
        </authorList>
    </citation>
    <scope>NUCLEOTIDE SEQUENCE [LARGE SCALE GENOMIC DNA]</scope>
    <source>
        <strain evidence="9 10">FF011L</strain>
    </source>
</reference>
<dbReference type="OrthoDB" id="9786132at2"/>
<evidence type="ECO:0000256" key="4">
    <source>
        <dbReference type="ARBA" id="ARBA00022982"/>
    </source>
</evidence>
<dbReference type="Gene3D" id="2.60.40.10">
    <property type="entry name" value="Immunoglobulins"/>
    <property type="match status" value="1"/>
</dbReference>
<evidence type="ECO:0000256" key="6">
    <source>
        <dbReference type="ARBA" id="ARBA00023014"/>
    </source>
</evidence>
<keyword evidence="5" id="KW-0408">Iron</keyword>
<sequence>MESPTLPVLSTMQQDGSRRWLLPRLSTGKWWHRRRLVAYSLMVLFVVVPHLRIAGKPILLLDIAELEFTILGKTFLPTDTMLLALLILSFLLSIVLITALAGRLWCGWACPQTVYMEYLFRPLDRLFDGTTGKGGTPRKGRSAGWKIARLVTYVLLCMFLAHTFLAYFVSPKILLSWIQSSPAEHPIAFLVMGGTTGLMLFDFLYFREQMCTLACPYGRFQSVMLDEQSLIVGYDHVRGEPRKKGKHREGEAVGDCVDCNQCVVVCPTGIDIREGLQMECINCTQCIDACDHVMDSVGTPRGLIRYSSQDAIAGKKNRLLRPRTIIYSMILAVVFGGLAFALATHANFDAQLSRGRGEPYSVVRIGQVTNRFFLELTNRSAQTQTFTVTVVSPEKAKLQILDPERLTVPAGEQTSIPVNVDFPASLTRDKGNAPVELEVATENEAGQSIRFHLLGPR</sequence>
<dbReference type="KEGG" id="rml:FF011L_22590"/>
<dbReference type="SUPFAM" id="SSF54862">
    <property type="entry name" value="4Fe-4S ferredoxins"/>
    <property type="match status" value="1"/>
</dbReference>
<evidence type="ECO:0000313" key="9">
    <source>
        <dbReference type="EMBL" id="QDS93489.1"/>
    </source>
</evidence>
<dbReference type="Proteomes" id="UP000320672">
    <property type="component" value="Chromosome"/>
</dbReference>
<dbReference type="Pfam" id="PF12801">
    <property type="entry name" value="Fer4_5"/>
    <property type="match status" value="1"/>
</dbReference>
<evidence type="ECO:0000313" key="10">
    <source>
        <dbReference type="Proteomes" id="UP000320672"/>
    </source>
</evidence>
<evidence type="ECO:0000256" key="3">
    <source>
        <dbReference type="ARBA" id="ARBA00022723"/>
    </source>
</evidence>
<dbReference type="NCBIfam" id="TIGR02745">
    <property type="entry name" value="ccoG_rdxA_fixG"/>
    <property type="match status" value="1"/>
</dbReference>
<dbReference type="InterPro" id="IPR032879">
    <property type="entry name" value="FixG_C"/>
</dbReference>
<dbReference type="AlphaFoldDB" id="A0A517MF33"/>
<keyword evidence="7" id="KW-0472">Membrane</keyword>
<dbReference type="RefSeq" id="WP_145351644.1">
    <property type="nucleotide sequence ID" value="NZ_CP036262.1"/>
</dbReference>
<dbReference type="InterPro" id="IPR014116">
    <property type="entry name" value="Cyt_c_oxidase_cbb3_FixG"/>
</dbReference>
<dbReference type="EMBL" id="CP036262">
    <property type="protein sequence ID" value="QDS93489.1"/>
    <property type="molecule type" value="Genomic_DNA"/>
</dbReference>
<dbReference type="GO" id="GO:0046872">
    <property type="term" value="F:metal ion binding"/>
    <property type="evidence" value="ECO:0007669"/>
    <property type="project" value="UniProtKB-KW"/>
</dbReference>
<feature type="transmembrane region" description="Helical" evidence="7">
    <location>
        <begin position="81"/>
        <end position="106"/>
    </location>
</feature>
<dbReference type="InterPro" id="IPR017900">
    <property type="entry name" value="4Fe4S_Fe_S_CS"/>
</dbReference>